<dbReference type="CDD" id="cd18831">
    <property type="entry name" value="GH43_AnAbnA-like"/>
    <property type="match status" value="1"/>
</dbReference>
<evidence type="ECO:0000256" key="17">
    <source>
        <dbReference type="PIRSR" id="PIRSR606710-2"/>
    </source>
</evidence>
<keyword evidence="13" id="KW-0624">Polysaccharide degradation</keyword>
<evidence type="ECO:0000256" key="4">
    <source>
        <dbReference type="ARBA" id="ARBA00009865"/>
    </source>
</evidence>
<dbReference type="GO" id="GO:0046558">
    <property type="term" value="F:arabinan endo-1,5-alpha-L-arabinosidase activity"/>
    <property type="evidence" value="ECO:0007669"/>
    <property type="project" value="UniProtKB-EC"/>
</dbReference>
<dbReference type="PANTHER" id="PTHR43301">
    <property type="entry name" value="ARABINAN ENDO-1,5-ALPHA-L-ARABINOSIDASE"/>
    <property type="match status" value="1"/>
</dbReference>
<gene>
    <name evidence="19" type="ORF">FE257_010941</name>
</gene>
<feature type="signal peptide" evidence="18">
    <location>
        <begin position="1"/>
        <end position="17"/>
    </location>
</feature>
<proteinExistence type="inferred from homology"/>
<dbReference type="InterPro" id="IPR050727">
    <property type="entry name" value="GH43_arabinanases"/>
</dbReference>
<feature type="chain" id="PRO_5041951538" description="Arabinan endo-1,5-alpha-L-arabinosidase" evidence="18">
    <location>
        <begin position="18"/>
        <end position="319"/>
    </location>
</feature>
<comment type="caution">
    <text evidence="19">The sequence shown here is derived from an EMBL/GenBank/DDBJ whole genome shotgun (WGS) entry which is preliminary data.</text>
</comment>
<dbReference type="GO" id="GO:0045493">
    <property type="term" value="P:xylan catabolic process"/>
    <property type="evidence" value="ECO:0007669"/>
    <property type="project" value="UniProtKB-KW"/>
</dbReference>
<feature type="active site" description="Proton donor" evidence="16">
    <location>
        <position position="198"/>
    </location>
</feature>
<protein>
    <recommendedName>
        <fullName evidence="5 15">Arabinan endo-1,5-alpha-L-arabinosidase</fullName>
        <ecNumber evidence="5 15">3.2.1.99</ecNumber>
    </recommendedName>
</protein>
<evidence type="ECO:0000313" key="20">
    <source>
        <dbReference type="Proteomes" id="UP001194746"/>
    </source>
</evidence>
<dbReference type="InterPro" id="IPR023296">
    <property type="entry name" value="Glyco_hydro_beta-prop_sf"/>
</dbReference>
<evidence type="ECO:0000256" key="18">
    <source>
        <dbReference type="SAM" id="SignalP"/>
    </source>
</evidence>
<evidence type="ECO:0000256" key="12">
    <source>
        <dbReference type="ARBA" id="ARBA00023295"/>
    </source>
</evidence>
<evidence type="ECO:0000256" key="15">
    <source>
        <dbReference type="PIRNR" id="PIRNR026534"/>
    </source>
</evidence>
<dbReference type="AlphaFoldDB" id="A0AAD4CVS7"/>
<evidence type="ECO:0000256" key="3">
    <source>
        <dbReference type="ARBA" id="ARBA00004834"/>
    </source>
</evidence>
<accession>A0AAD4CVS7</accession>
<evidence type="ECO:0000256" key="7">
    <source>
        <dbReference type="ARBA" id="ARBA00022651"/>
    </source>
</evidence>
<evidence type="ECO:0000256" key="16">
    <source>
        <dbReference type="PIRSR" id="PIRSR606710-1"/>
    </source>
</evidence>
<evidence type="ECO:0000256" key="9">
    <source>
        <dbReference type="ARBA" id="ARBA00022801"/>
    </source>
</evidence>
<evidence type="ECO:0000256" key="1">
    <source>
        <dbReference type="ARBA" id="ARBA00000375"/>
    </source>
</evidence>
<keyword evidence="8 18" id="KW-0732">Signal</keyword>
<evidence type="ECO:0000256" key="2">
    <source>
        <dbReference type="ARBA" id="ARBA00004613"/>
    </source>
</evidence>
<dbReference type="Proteomes" id="UP001194746">
    <property type="component" value="Unassembled WGS sequence"/>
</dbReference>
<keyword evidence="9 15" id="KW-0378">Hydrolase</keyword>
<reference evidence="19" key="1">
    <citation type="journal article" date="2019" name="Beilstein J. Org. Chem.">
        <title>Nanangenines: drimane sesquiterpenoids as the dominant metabolite cohort of a novel Australian fungus, Aspergillus nanangensis.</title>
        <authorList>
            <person name="Lacey H.J."/>
            <person name="Gilchrist C.L.M."/>
            <person name="Crombie A."/>
            <person name="Kalaitzis J.A."/>
            <person name="Vuong D."/>
            <person name="Rutledge P.J."/>
            <person name="Turner P."/>
            <person name="Pitt J.I."/>
            <person name="Lacey E."/>
            <person name="Chooi Y.H."/>
            <person name="Piggott A.M."/>
        </authorList>
    </citation>
    <scope>NUCLEOTIDE SEQUENCE</scope>
    <source>
        <strain evidence="19">MST-FP2251</strain>
    </source>
</reference>
<evidence type="ECO:0000256" key="5">
    <source>
        <dbReference type="ARBA" id="ARBA00012586"/>
    </source>
</evidence>
<reference evidence="19" key="2">
    <citation type="submission" date="2020-02" db="EMBL/GenBank/DDBJ databases">
        <authorList>
            <person name="Gilchrist C.L.M."/>
            <person name="Chooi Y.-H."/>
        </authorList>
    </citation>
    <scope>NUCLEOTIDE SEQUENCE</scope>
    <source>
        <strain evidence="19">MST-FP2251</strain>
    </source>
</reference>
<dbReference type="SUPFAM" id="SSF75005">
    <property type="entry name" value="Arabinanase/levansucrase/invertase"/>
    <property type="match status" value="1"/>
</dbReference>
<evidence type="ECO:0000313" key="19">
    <source>
        <dbReference type="EMBL" id="KAF9893629.1"/>
    </source>
</evidence>
<evidence type="ECO:0000256" key="14">
    <source>
        <dbReference type="ARBA" id="ARBA00025221"/>
    </source>
</evidence>
<organism evidence="19 20">
    <name type="scientific">Aspergillus nanangensis</name>
    <dbReference type="NCBI Taxonomy" id="2582783"/>
    <lineage>
        <taxon>Eukaryota</taxon>
        <taxon>Fungi</taxon>
        <taxon>Dikarya</taxon>
        <taxon>Ascomycota</taxon>
        <taxon>Pezizomycotina</taxon>
        <taxon>Eurotiomycetes</taxon>
        <taxon>Eurotiomycetidae</taxon>
        <taxon>Eurotiales</taxon>
        <taxon>Aspergillaceae</taxon>
        <taxon>Aspergillus</taxon>
        <taxon>Aspergillus subgen. Circumdati</taxon>
    </lineage>
</organism>
<dbReference type="EC" id="3.2.1.99" evidence="5 15"/>
<evidence type="ECO:0000256" key="13">
    <source>
        <dbReference type="ARBA" id="ARBA00023326"/>
    </source>
</evidence>
<dbReference type="Gene3D" id="2.115.10.20">
    <property type="entry name" value="Glycosyl hydrolase domain, family 43"/>
    <property type="match status" value="1"/>
</dbReference>
<keyword evidence="7" id="KW-0858">Xylan degradation</keyword>
<name>A0AAD4CVS7_ASPNN</name>
<evidence type="ECO:0000256" key="8">
    <source>
        <dbReference type="ARBA" id="ARBA00022729"/>
    </source>
</evidence>
<dbReference type="InterPro" id="IPR016840">
    <property type="entry name" value="Glyco_hydro_43_endo_a_Ara-ase"/>
</dbReference>
<dbReference type="Pfam" id="PF04616">
    <property type="entry name" value="Glyco_hydro_43"/>
    <property type="match status" value="1"/>
</dbReference>
<comment type="pathway">
    <text evidence="3 15">Glycan metabolism; L-arabinan degradation.</text>
</comment>
<evidence type="ECO:0000256" key="10">
    <source>
        <dbReference type="ARBA" id="ARBA00023180"/>
    </source>
</evidence>
<keyword evidence="6" id="KW-0964">Secreted</keyword>
<dbReference type="InterPro" id="IPR006710">
    <property type="entry name" value="Glyco_hydro_43"/>
</dbReference>
<keyword evidence="10" id="KW-0325">Glycoprotein</keyword>
<feature type="active site" description="Proton acceptor" evidence="16">
    <location>
        <position position="30"/>
    </location>
</feature>
<comment type="catalytic activity">
    <reaction evidence="1 15">
        <text>Endohydrolysis of (1-&gt;5)-alpha-arabinofuranosidic linkages in (1-&gt;5)-arabinans.</text>
        <dbReference type="EC" id="3.2.1.99"/>
    </reaction>
</comment>
<keyword evidence="12 15" id="KW-0326">Glycosidase</keyword>
<dbReference type="PANTHER" id="PTHR43301:SF7">
    <property type="entry name" value="ARABINAN ENDO-1,5-ALPHA-L-ARABINOSIDASE C"/>
    <property type="match status" value="1"/>
</dbReference>
<comment type="subcellular location">
    <subcellularLocation>
        <location evidence="2">Secreted</location>
    </subcellularLocation>
</comment>
<feature type="site" description="Important for catalytic activity, responsible for pKa modulation of the active site Glu and correct orientation of both the proton donor and substrate" evidence="17">
    <location>
        <position position="147"/>
    </location>
</feature>
<evidence type="ECO:0000256" key="6">
    <source>
        <dbReference type="ARBA" id="ARBA00022525"/>
    </source>
</evidence>
<evidence type="ECO:0000256" key="11">
    <source>
        <dbReference type="ARBA" id="ARBA00023277"/>
    </source>
</evidence>
<dbReference type="GO" id="GO:0005576">
    <property type="term" value="C:extracellular region"/>
    <property type="evidence" value="ECO:0007669"/>
    <property type="project" value="UniProtKB-SubCell"/>
</dbReference>
<dbReference type="EMBL" id="VCAU01000007">
    <property type="protein sequence ID" value="KAF9893629.1"/>
    <property type="molecule type" value="Genomic_DNA"/>
</dbReference>
<keyword evidence="20" id="KW-1185">Reference proteome</keyword>
<sequence length="319" mass="35004">MLHLVCFALIALANAFANPGPCIGDCWTHDPGLYQRKSDGRYFRFATGGGVRLSSAPTITGPWKAVGDVLPGGSKIDHVGSDNLWAPDVHYQDNTKKYYMYYSVSELGKKNSVIGVASSDTMAPGSWTDHGSIGLDTANNPPYNTIDANWIRIDGTPYLNWGSFWQNLFQARMENPLKISGDAPRQIAFNGTLNHRIEAAFEFQHGNYYYLTFSSGIGGNYDVTLPAQGMEYSIRVCRSEGGKGNFVDKAGRSCLESGGTTLLASHGNVYAPGGQGIVQDKILGLVLYYHYADKNKGLAKSQYQFGWNRLNWVDGWPTV</sequence>
<comment type="function">
    <text evidence="14">Endo-1,5-alpha-L-arabinanase involved in degradation of pectin. Its preferred substrate is linear 1,5-alpha-L-arabinan.</text>
</comment>
<keyword evidence="11" id="KW-0119">Carbohydrate metabolism</keyword>
<dbReference type="PIRSF" id="PIRSF026534">
    <property type="entry name" value="Endo_alpha-L-arabinosidase"/>
    <property type="match status" value="1"/>
</dbReference>
<comment type="similarity">
    <text evidence="4 15">Belongs to the glycosyl hydrolase 43 family.</text>
</comment>